<evidence type="ECO:0000313" key="3">
    <source>
        <dbReference type="EMBL" id="KKN27584.1"/>
    </source>
</evidence>
<dbReference type="InterPro" id="IPR050536">
    <property type="entry name" value="DtxR_MntR_Metal-Reg"/>
</dbReference>
<feature type="domain" description="HTH marR-type" evidence="1">
    <location>
        <begin position="6"/>
        <end position="47"/>
    </location>
</feature>
<organism evidence="3">
    <name type="scientific">marine sediment metagenome</name>
    <dbReference type="NCBI Taxonomy" id="412755"/>
    <lineage>
        <taxon>unclassified sequences</taxon>
        <taxon>metagenomes</taxon>
        <taxon>ecological metagenomes</taxon>
    </lineage>
</organism>
<dbReference type="Pfam" id="PF02742">
    <property type="entry name" value="Fe_dep_repr_C"/>
    <property type="match status" value="1"/>
</dbReference>
<dbReference type="GO" id="GO:0003700">
    <property type="term" value="F:DNA-binding transcription factor activity"/>
    <property type="evidence" value="ECO:0007669"/>
    <property type="project" value="InterPro"/>
</dbReference>
<evidence type="ECO:0000259" key="1">
    <source>
        <dbReference type="Pfam" id="PF01047"/>
    </source>
</evidence>
<protein>
    <recommendedName>
        <fullName evidence="4">HTH dtxR-type domain-containing protein</fullName>
    </recommendedName>
</protein>
<dbReference type="GO" id="GO:0046914">
    <property type="term" value="F:transition metal ion binding"/>
    <property type="evidence" value="ECO:0007669"/>
    <property type="project" value="InterPro"/>
</dbReference>
<dbReference type="GO" id="GO:0046983">
    <property type="term" value="F:protein dimerization activity"/>
    <property type="evidence" value="ECO:0007669"/>
    <property type="project" value="InterPro"/>
</dbReference>
<reference evidence="3" key="1">
    <citation type="journal article" date="2015" name="Nature">
        <title>Complex archaea that bridge the gap between prokaryotes and eukaryotes.</title>
        <authorList>
            <person name="Spang A."/>
            <person name="Saw J.H."/>
            <person name="Jorgensen S.L."/>
            <person name="Zaremba-Niedzwiedzka K."/>
            <person name="Martijn J."/>
            <person name="Lind A.E."/>
            <person name="van Eijk R."/>
            <person name="Schleper C."/>
            <person name="Guy L."/>
            <person name="Ettema T.J."/>
        </authorList>
    </citation>
    <scope>NUCLEOTIDE SEQUENCE</scope>
</reference>
<dbReference type="Pfam" id="PF01047">
    <property type="entry name" value="MarR"/>
    <property type="match status" value="1"/>
</dbReference>
<dbReference type="SUPFAM" id="SSF46785">
    <property type="entry name" value="Winged helix' DNA-binding domain"/>
    <property type="match status" value="1"/>
</dbReference>
<sequence length="137" mass="15693">MLDLDYHVLKILYRSEGMKVGDISKRMNIAHSTIGSCIKRLENNGYVIYKRYKPVLLSEKGKDLAIELTRHARLLEMLLINVLKITAEDAHAECEKFNLLFSCNVIKRICEIYGHPKKCPCGEEILSSSDCICVKEF</sequence>
<dbReference type="SMART" id="SM00529">
    <property type="entry name" value="HTH_DTXR"/>
    <property type="match status" value="1"/>
</dbReference>
<accession>A0A0F9PBS4</accession>
<dbReference type="EMBL" id="LAZR01002624">
    <property type="protein sequence ID" value="KKN27584.1"/>
    <property type="molecule type" value="Genomic_DNA"/>
</dbReference>
<feature type="domain" description="Iron dependent repressor metal binding and dimerisation" evidence="2">
    <location>
        <begin position="59"/>
        <end position="126"/>
    </location>
</feature>
<dbReference type="InterPro" id="IPR000835">
    <property type="entry name" value="HTH_MarR-typ"/>
</dbReference>
<evidence type="ECO:0000259" key="2">
    <source>
        <dbReference type="Pfam" id="PF02742"/>
    </source>
</evidence>
<dbReference type="InterPro" id="IPR036388">
    <property type="entry name" value="WH-like_DNA-bd_sf"/>
</dbReference>
<dbReference type="InterPro" id="IPR022689">
    <property type="entry name" value="Iron_dep_repressor"/>
</dbReference>
<dbReference type="PANTHER" id="PTHR33238">
    <property type="entry name" value="IRON (METAL) DEPENDENT REPRESSOR, DTXR FAMILY"/>
    <property type="match status" value="1"/>
</dbReference>
<dbReference type="InterPro" id="IPR036421">
    <property type="entry name" value="Fe_dep_repressor_sf"/>
</dbReference>
<evidence type="ECO:0008006" key="4">
    <source>
        <dbReference type="Google" id="ProtNLM"/>
    </source>
</evidence>
<dbReference type="SUPFAM" id="SSF47979">
    <property type="entry name" value="Iron-dependent repressor protein, dimerization domain"/>
    <property type="match status" value="1"/>
</dbReference>
<name>A0A0F9PBS4_9ZZZZ</name>
<dbReference type="InterPro" id="IPR036390">
    <property type="entry name" value="WH_DNA-bd_sf"/>
</dbReference>
<comment type="caution">
    <text evidence="3">The sequence shown here is derived from an EMBL/GenBank/DDBJ whole genome shotgun (WGS) entry which is preliminary data.</text>
</comment>
<gene>
    <name evidence="3" type="ORF">LCGC14_0863210</name>
</gene>
<dbReference type="Gene3D" id="1.10.10.10">
    <property type="entry name" value="Winged helix-like DNA-binding domain superfamily/Winged helix DNA-binding domain"/>
    <property type="match status" value="1"/>
</dbReference>
<dbReference type="AlphaFoldDB" id="A0A0F9PBS4"/>
<dbReference type="PANTHER" id="PTHR33238:SF7">
    <property type="entry name" value="IRON-DEPENDENT TRANSCRIPTIONAL REGULATOR"/>
    <property type="match status" value="1"/>
</dbReference>
<proteinExistence type="predicted"/>
<dbReference type="InterPro" id="IPR001367">
    <property type="entry name" value="Fe_dep_repressor"/>
</dbReference>